<keyword evidence="1" id="KW-0732">Signal</keyword>
<sequence>MSIRITLVVALACLVASTQGFAPSTTKPTTATRSSKTTTTLSETAIDTSFMWGRGLNFGKGDFKFYRGFDDMMSVFPDEDRAAYPEVFNLPKGVYEVALPKPLGIIFEEIDAGRGLYVQDMVEDGNAALSGKIQVGDVLIGMTAVKIVGAKYERRMIPARNFDFDTMVGAVSSNVPKWQCNDVVLMFERPGECDSKKVAEFMEFFEPPFDNPWKQQQ</sequence>
<evidence type="ECO:0000256" key="1">
    <source>
        <dbReference type="SAM" id="SignalP"/>
    </source>
</evidence>
<dbReference type="EMBL" id="HBIM01012381">
    <property type="protein sequence ID" value="CAE0412914.1"/>
    <property type="molecule type" value="Transcribed_RNA"/>
</dbReference>
<organism evidence="3">
    <name type="scientific">Amphora coffeiformis</name>
    <dbReference type="NCBI Taxonomy" id="265554"/>
    <lineage>
        <taxon>Eukaryota</taxon>
        <taxon>Sar</taxon>
        <taxon>Stramenopiles</taxon>
        <taxon>Ochrophyta</taxon>
        <taxon>Bacillariophyta</taxon>
        <taxon>Bacillariophyceae</taxon>
        <taxon>Bacillariophycidae</taxon>
        <taxon>Thalassiophysales</taxon>
        <taxon>Catenulaceae</taxon>
        <taxon>Amphora</taxon>
    </lineage>
</organism>
<name>A0A7S3LAF4_9STRA</name>
<protein>
    <recommendedName>
        <fullName evidence="2">PDZ domain-containing protein</fullName>
    </recommendedName>
</protein>
<dbReference type="PROSITE" id="PS50106">
    <property type="entry name" value="PDZ"/>
    <property type="match status" value="1"/>
</dbReference>
<dbReference type="InterPro" id="IPR001478">
    <property type="entry name" value="PDZ"/>
</dbReference>
<proteinExistence type="predicted"/>
<dbReference type="AlphaFoldDB" id="A0A7S3LAF4"/>
<dbReference type="InterPro" id="IPR036034">
    <property type="entry name" value="PDZ_sf"/>
</dbReference>
<feature type="domain" description="PDZ" evidence="2">
    <location>
        <begin position="87"/>
        <end position="154"/>
    </location>
</feature>
<evidence type="ECO:0000313" key="3">
    <source>
        <dbReference type="EMBL" id="CAE0412914.1"/>
    </source>
</evidence>
<reference evidence="3" key="1">
    <citation type="submission" date="2021-01" db="EMBL/GenBank/DDBJ databases">
        <authorList>
            <person name="Corre E."/>
            <person name="Pelletier E."/>
            <person name="Niang G."/>
            <person name="Scheremetjew M."/>
            <person name="Finn R."/>
            <person name="Kale V."/>
            <person name="Holt S."/>
            <person name="Cochrane G."/>
            <person name="Meng A."/>
            <person name="Brown T."/>
            <person name="Cohen L."/>
        </authorList>
    </citation>
    <scope>NUCLEOTIDE SEQUENCE</scope>
    <source>
        <strain evidence="3">CCMP127</strain>
    </source>
</reference>
<dbReference type="Gene3D" id="2.30.42.10">
    <property type="match status" value="1"/>
</dbReference>
<feature type="signal peptide" evidence="1">
    <location>
        <begin position="1"/>
        <end position="20"/>
    </location>
</feature>
<feature type="chain" id="PRO_5031204342" description="PDZ domain-containing protein" evidence="1">
    <location>
        <begin position="21"/>
        <end position="217"/>
    </location>
</feature>
<evidence type="ECO:0000259" key="2">
    <source>
        <dbReference type="PROSITE" id="PS50106"/>
    </source>
</evidence>
<dbReference type="SUPFAM" id="SSF50156">
    <property type="entry name" value="PDZ domain-like"/>
    <property type="match status" value="1"/>
</dbReference>
<gene>
    <name evidence="3" type="ORF">ACOF00016_LOCUS10172</name>
</gene>
<accession>A0A7S3LAF4</accession>